<proteinExistence type="predicted"/>
<evidence type="ECO:0000313" key="2">
    <source>
        <dbReference type="Proteomes" id="UP001054945"/>
    </source>
</evidence>
<evidence type="ECO:0000313" key="1">
    <source>
        <dbReference type="EMBL" id="GIY59087.1"/>
    </source>
</evidence>
<dbReference type="EMBL" id="BPLR01013153">
    <property type="protein sequence ID" value="GIY59087.1"/>
    <property type="molecule type" value="Genomic_DNA"/>
</dbReference>
<name>A0AAV4UMQ2_CAEEX</name>
<comment type="caution">
    <text evidence="1">The sequence shown here is derived from an EMBL/GenBank/DDBJ whole genome shotgun (WGS) entry which is preliminary data.</text>
</comment>
<dbReference type="Proteomes" id="UP001054945">
    <property type="component" value="Unassembled WGS sequence"/>
</dbReference>
<dbReference type="AlphaFoldDB" id="A0AAV4UMQ2"/>
<sequence length="117" mass="12523">MSLELEDSGPNLEQLRVHCLLEISNCSRRSEIMGASFSITCRAPPPPGSLSLRLPGKEKSLRISGVLIAAPFAATKSPVCLQTILISDATRTKGNSTLEILKTRLGGKATCSEISRQ</sequence>
<organism evidence="1 2">
    <name type="scientific">Caerostris extrusa</name>
    <name type="common">Bark spider</name>
    <name type="synonym">Caerostris bankana</name>
    <dbReference type="NCBI Taxonomy" id="172846"/>
    <lineage>
        <taxon>Eukaryota</taxon>
        <taxon>Metazoa</taxon>
        <taxon>Ecdysozoa</taxon>
        <taxon>Arthropoda</taxon>
        <taxon>Chelicerata</taxon>
        <taxon>Arachnida</taxon>
        <taxon>Araneae</taxon>
        <taxon>Araneomorphae</taxon>
        <taxon>Entelegynae</taxon>
        <taxon>Araneoidea</taxon>
        <taxon>Araneidae</taxon>
        <taxon>Caerostris</taxon>
    </lineage>
</organism>
<reference evidence="1 2" key="1">
    <citation type="submission" date="2021-06" db="EMBL/GenBank/DDBJ databases">
        <title>Caerostris extrusa draft genome.</title>
        <authorList>
            <person name="Kono N."/>
            <person name="Arakawa K."/>
        </authorList>
    </citation>
    <scope>NUCLEOTIDE SEQUENCE [LARGE SCALE GENOMIC DNA]</scope>
</reference>
<accession>A0AAV4UMQ2</accession>
<keyword evidence="2" id="KW-1185">Reference proteome</keyword>
<protein>
    <submittedName>
        <fullName evidence="1">Uncharacterized protein</fullName>
    </submittedName>
</protein>
<gene>
    <name evidence="1" type="ORF">CEXT_771961</name>
</gene>